<evidence type="ECO:0000313" key="1">
    <source>
        <dbReference type="EMBL" id="ART61189.1"/>
    </source>
</evidence>
<proteinExistence type="predicted"/>
<reference evidence="1" key="1">
    <citation type="submission" date="2017-05" db="EMBL/GenBank/DDBJ databases">
        <title>Polyphasic characterization of four soil-derived phenanthrene-degrading Acidovorax strains and proposal of Acidovorax phenanthrenivorans sp. nov.</title>
        <authorList>
            <person name="Singleton D."/>
            <person name="Lee J."/>
            <person name="Dickey A.N."/>
            <person name="Stroud A."/>
            <person name="Scholl E.H."/>
            <person name="Wright F.A."/>
            <person name="Aitken M.D."/>
        </authorList>
    </citation>
    <scope>NUCLEOTIDE SEQUENCE</scope>
    <source>
        <strain evidence="1">P4</strain>
        <plasmid evidence="1">pACP4.1</plasmid>
    </source>
</reference>
<dbReference type="EMBL" id="CP021367">
    <property type="protein sequence ID" value="ART61189.1"/>
    <property type="molecule type" value="Genomic_DNA"/>
</dbReference>
<keyword evidence="1" id="KW-0614">Plasmid</keyword>
<dbReference type="KEGG" id="acis:CBP35_19640"/>
<name>A0A240UJI7_9BURK</name>
<organism evidence="1 2">
    <name type="scientific">Acidovorax carolinensis</name>
    <dbReference type="NCBI Taxonomy" id="553814"/>
    <lineage>
        <taxon>Bacteria</taxon>
        <taxon>Pseudomonadati</taxon>
        <taxon>Pseudomonadota</taxon>
        <taxon>Betaproteobacteria</taxon>
        <taxon>Burkholderiales</taxon>
        <taxon>Comamonadaceae</taxon>
        <taxon>Acidovorax</taxon>
    </lineage>
</organism>
<dbReference type="AlphaFoldDB" id="A0A240UJI7"/>
<evidence type="ECO:0000313" key="2">
    <source>
        <dbReference type="Proteomes" id="UP000194440"/>
    </source>
</evidence>
<geneLocation type="plasmid" evidence="1 2">
    <name>pACP4.1</name>
</geneLocation>
<dbReference type="Proteomes" id="UP000194440">
    <property type="component" value="Plasmid pACP4.1"/>
</dbReference>
<protein>
    <submittedName>
        <fullName evidence="1">Uncharacterized protein</fullName>
    </submittedName>
</protein>
<dbReference type="KEGG" id="acip:CBP36_19685"/>
<accession>A0A240UJI7</accession>
<sequence length="186" mass="20505">MAYTLHFQRTYSQRVRALPKEYIMQRSASNTQGAAPPSLAARVRESIVLNESIITEVVVDVLNEMPAYKAEVFRRKLKTMPEFSVSIKRAAVDVGVVLALAKTFKSDQIFSESAGLIHDVDFAGHDGHVGAFAKAMVEADLKVVSQMNEPTGEGGSIFFDMVPRAALERRLALILALIVEAMKRSH</sequence>
<keyword evidence="2" id="KW-1185">Reference proteome</keyword>
<gene>
    <name evidence="1" type="ORF">CBP36_19685</name>
</gene>